<sequence>MRMDELIYSLPDLKATELLAKKIASFIKPQDSILLYGPLGVGKTSLARALLRVVCRDPYMEVPSPSFTLVQQYDTFEFSLYHYDLWRLNHEDDLIELDWEDAKEGVTLVEWPERLGSLIPDNALQIHLSIQSETLRHARLTGWPDRLSLLSV</sequence>
<evidence type="ECO:0000256" key="3">
    <source>
        <dbReference type="ARBA" id="ARBA00019010"/>
    </source>
</evidence>
<keyword evidence="12" id="KW-1185">Reference proteome</keyword>
<evidence type="ECO:0000256" key="9">
    <source>
        <dbReference type="ARBA" id="ARBA00022842"/>
    </source>
</evidence>
<name>A0ABM9HTY5_9PROT</name>
<keyword evidence="4" id="KW-0963">Cytoplasm</keyword>
<evidence type="ECO:0000256" key="5">
    <source>
        <dbReference type="ARBA" id="ARBA00022694"/>
    </source>
</evidence>
<accession>A0ABM9HTY5</accession>
<protein>
    <recommendedName>
        <fullName evidence="3">tRNA threonylcarbamoyladenosine biosynthesis protein TsaE</fullName>
    </recommendedName>
    <alternativeName>
        <fullName evidence="10">t(6)A37 threonylcarbamoyladenosine biosynthesis protein TsaE</fullName>
    </alternativeName>
</protein>
<dbReference type="SUPFAM" id="SSF52540">
    <property type="entry name" value="P-loop containing nucleoside triphosphate hydrolases"/>
    <property type="match status" value="1"/>
</dbReference>
<comment type="similarity">
    <text evidence="2">Belongs to the TsaE family.</text>
</comment>
<keyword evidence="8" id="KW-0067">ATP-binding</keyword>
<keyword evidence="5" id="KW-0819">tRNA processing</keyword>
<dbReference type="EMBL" id="CAMXCH010000004">
    <property type="protein sequence ID" value="CAI3954823.1"/>
    <property type="molecule type" value="Genomic_DNA"/>
</dbReference>
<keyword evidence="6" id="KW-0479">Metal-binding</keyword>
<reference evidence="11" key="1">
    <citation type="submission" date="2022-10" db="EMBL/GenBank/DDBJ databases">
        <authorList>
            <person name="Botero Cardona J."/>
        </authorList>
    </citation>
    <scope>NUCLEOTIDE SEQUENCE</scope>
    <source>
        <strain evidence="11">R-83534</strain>
    </source>
</reference>
<dbReference type="Proteomes" id="UP001154272">
    <property type="component" value="Unassembled WGS sequence"/>
</dbReference>
<evidence type="ECO:0000313" key="12">
    <source>
        <dbReference type="Proteomes" id="UP001154272"/>
    </source>
</evidence>
<keyword evidence="7" id="KW-0547">Nucleotide-binding</keyword>
<dbReference type="Gene3D" id="3.40.50.300">
    <property type="entry name" value="P-loop containing nucleotide triphosphate hydrolases"/>
    <property type="match status" value="1"/>
</dbReference>
<organism evidence="11 12">
    <name type="scientific">Commensalibacter papalotli</name>
    <name type="common">ex Botero et al. 2024</name>
    <dbReference type="NCBI Taxonomy" id="2972766"/>
    <lineage>
        <taxon>Bacteria</taxon>
        <taxon>Pseudomonadati</taxon>
        <taxon>Pseudomonadota</taxon>
        <taxon>Alphaproteobacteria</taxon>
        <taxon>Acetobacterales</taxon>
        <taxon>Acetobacteraceae</taxon>
    </lineage>
</organism>
<evidence type="ECO:0000256" key="10">
    <source>
        <dbReference type="ARBA" id="ARBA00032441"/>
    </source>
</evidence>
<evidence type="ECO:0000256" key="4">
    <source>
        <dbReference type="ARBA" id="ARBA00022490"/>
    </source>
</evidence>
<dbReference type="PANTHER" id="PTHR33540">
    <property type="entry name" value="TRNA THREONYLCARBAMOYLADENOSINE BIOSYNTHESIS PROTEIN TSAE"/>
    <property type="match status" value="1"/>
</dbReference>
<evidence type="ECO:0000313" key="11">
    <source>
        <dbReference type="EMBL" id="CAI3954823.1"/>
    </source>
</evidence>
<comment type="subcellular location">
    <subcellularLocation>
        <location evidence="1">Cytoplasm</location>
    </subcellularLocation>
</comment>
<dbReference type="PANTHER" id="PTHR33540:SF2">
    <property type="entry name" value="TRNA THREONYLCARBAMOYLADENOSINE BIOSYNTHESIS PROTEIN TSAE"/>
    <property type="match status" value="1"/>
</dbReference>
<dbReference type="Pfam" id="PF02367">
    <property type="entry name" value="TsaE"/>
    <property type="match status" value="1"/>
</dbReference>
<evidence type="ECO:0000256" key="2">
    <source>
        <dbReference type="ARBA" id="ARBA00007599"/>
    </source>
</evidence>
<dbReference type="InterPro" id="IPR003442">
    <property type="entry name" value="T6A_TsaE"/>
</dbReference>
<evidence type="ECO:0000256" key="1">
    <source>
        <dbReference type="ARBA" id="ARBA00004496"/>
    </source>
</evidence>
<dbReference type="NCBIfam" id="TIGR00150">
    <property type="entry name" value="T6A_YjeE"/>
    <property type="match status" value="1"/>
</dbReference>
<proteinExistence type="inferred from homology"/>
<gene>
    <name evidence="11" type="ORF">R83534S58_LOCUS1937</name>
</gene>
<evidence type="ECO:0000256" key="7">
    <source>
        <dbReference type="ARBA" id="ARBA00022741"/>
    </source>
</evidence>
<keyword evidence="9" id="KW-0460">Magnesium</keyword>
<dbReference type="InterPro" id="IPR027417">
    <property type="entry name" value="P-loop_NTPase"/>
</dbReference>
<evidence type="ECO:0000256" key="6">
    <source>
        <dbReference type="ARBA" id="ARBA00022723"/>
    </source>
</evidence>
<evidence type="ECO:0000256" key="8">
    <source>
        <dbReference type="ARBA" id="ARBA00022840"/>
    </source>
</evidence>
<comment type="caution">
    <text evidence="11">The sequence shown here is derived from an EMBL/GenBank/DDBJ whole genome shotgun (WGS) entry which is preliminary data.</text>
</comment>